<gene>
    <name evidence="2" type="ORF">ISN45_Aa01g011020</name>
    <name evidence="1" type="ORF">ISN45_Aa06g040080</name>
</gene>
<sequence>LFHLSVSSPASSLRFYFTFPPAIFDFSSPPPILTSFDLCFSLLLRSSCC</sequence>
<comment type="caution">
    <text evidence="2">The sequence shown here is derived from an EMBL/GenBank/DDBJ whole genome shotgun (WGS) entry which is preliminary data.</text>
</comment>
<proteinExistence type="predicted"/>
<dbReference type="Proteomes" id="UP000694240">
    <property type="component" value="Chromosome 6"/>
</dbReference>
<accession>A0A8T2BWS4</accession>
<feature type="non-terminal residue" evidence="2">
    <location>
        <position position="1"/>
    </location>
</feature>
<organism evidence="2 3">
    <name type="scientific">Arabidopsis thaliana x Arabidopsis arenosa</name>
    <dbReference type="NCBI Taxonomy" id="1240361"/>
    <lineage>
        <taxon>Eukaryota</taxon>
        <taxon>Viridiplantae</taxon>
        <taxon>Streptophyta</taxon>
        <taxon>Embryophyta</taxon>
        <taxon>Tracheophyta</taxon>
        <taxon>Spermatophyta</taxon>
        <taxon>Magnoliopsida</taxon>
        <taxon>eudicotyledons</taxon>
        <taxon>Gunneridae</taxon>
        <taxon>Pentapetalae</taxon>
        <taxon>rosids</taxon>
        <taxon>malvids</taxon>
        <taxon>Brassicales</taxon>
        <taxon>Brassicaceae</taxon>
        <taxon>Camelineae</taxon>
        <taxon>Arabidopsis</taxon>
    </lineage>
</organism>
<name>A0A8T2BWS4_9BRAS</name>
<evidence type="ECO:0000313" key="3">
    <source>
        <dbReference type="Proteomes" id="UP000694240"/>
    </source>
</evidence>
<dbReference type="EMBL" id="JAEFBK010000011">
    <property type="protein sequence ID" value="KAG7553489.1"/>
    <property type="molecule type" value="Genomic_DNA"/>
</dbReference>
<reference evidence="2 3" key="1">
    <citation type="submission" date="2020-12" db="EMBL/GenBank/DDBJ databases">
        <title>Concerted genomic and epigenomic changes stabilize Arabidopsis allopolyploids.</title>
        <authorList>
            <person name="Chen Z."/>
        </authorList>
    </citation>
    <scope>NUCLEOTIDE SEQUENCE [LARGE SCALE GENOMIC DNA]</scope>
    <source>
        <strain evidence="2">Allo738</strain>
        <tissue evidence="2">Leaf</tissue>
    </source>
</reference>
<dbReference type="Proteomes" id="UP000694240">
    <property type="component" value="Chromosome 11"/>
</dbReference>
<keyword evidence="3" id="KW-1185">Reference proteome</keyword>
<dbReference type="EMBL" id="JAEFBK010000006">
    <property type="protein sequence ID" value="KAG7592178.1"/>
    <property type="molecule type" value="Genomic_DNA"/>
</dbReference>
<evidence type="ECO:0000313" key="2">
    <source>
        <dbReference type="EMBL" id="KAG7592178.1"/>
    </source>
</evidence>
<protein>
    <submittedName>
        <fullName evidence="2">Uncharacterized protein</fullName>
    </submittedName>
</protein>
<dbReference type="AlphaFoldDB" id="A0A8T2BWS4"/>
<evidence type="ECO:0000313" key="1">
    <source>
        <dbReference type="EMBL" id="KAG7553489.1"/>
    </source>
</evidence>